<protein>
    <submittedName>
        <fullName evidence="2">Putative secreted protein</fullName>
    </submittedName>
</protein>
<reference evidence="2" key="1">
    <citation type="submission" date="2018-01" db="EMBL/GenBank/DDBJ databases">
        <title>An insight into the sialome of Amazonian anophelines.</title>
        <authorList>
            <person name="Ribeiro J.M."/>
            <person name="Scarpassa V."/>
            <person name="Calvo E."/>
        </authorList>
    </citation>
    <scope>NUCLEOTIDE SEQUENCE</scope>
    <source>
        <tissue evidence="2">Salivary glands</tissue>
    </source>
</reference>
<name>A0A2M4C946_9DIPT</name>
<feature type="signal peptide" evidence="1">
    <location>
        <begin position="1"/>
        <end position="19"/>
    </location>
</feature>
<evidence type="ECO:0000313" key="2">
    <source>
        <dbReference type="EMBL" id="MBW61866.1"/>
    </source>
</evidence>
<accession>A0A2M4C946</accession>
<proteinExistence type="predicted"/>
<dbReference type="AlphaFoldDB" id="A0A2M4C946"/>
<organism evidence="2">
    <name type="scientific">Anopheles marajoara</name>
    <dbReference type="NCBI Taxonomy" id="58244"/>
    <lineage>
        <taxon>Eukaryota</taxon>
        <taxon>Metazoa</taxon>
        <taxon>Ecdysozoa</taxon>
        <taxon>Arthropoda</taxon>
        <taxon>Hexapoda</taxon>
        <taxon>Insecta</taxon>
        <taxon>Pterygota</taxon>
        <taxon>Neoptera</taxon>
        <taxon>Endopterygota</taxon>
        <taxon>Diptera</taxon>
        <taxon>Nematocera</taxon>
        <taxon>Culicoidea</taxon>
        <taxon>Culicidae</taxon>
        <taxon>Anophelinae</taxon>
        <taxon>Anopheles</taxon>
    </lineage>
</organism>
<dbReference type="EMBL" id="GGFJ01012725">
    <property type="protein sequence ID" value="MBW61866.1"/>
    <property type="molecule type" value="Transcribed_RNA"/>
</dbReference>
<keyword evidence="1" id="KW-0732">Signal</keyword>
<evidence type="ECO:0000256" key="1">
    <source>
        <dbReference type="SAM" id="SignalP"/>
    </source>
</evidence>
<feature type="chain" id="PRO_5014772866" evidence="1">
    <location>
        <begin position="20"/>
        <end position="96"/>
    </location>
</feature>
<sequence length="96" mass="10861">MFLLVLLLLLLQLAGQLLAHDLAERSLAGAEATQRALPAIGTDGRQAFTRRHRSLRQFTISLTRRHICTRTTMCFSLFVHCRRNTGPDLLRTFVGQ</sequence>